<name>A0A016VMV8_9BILA</name>
<keyword evidence="3" id="KW-1185">Reference proteome</keyword>
<protein>
    <submittedName>
        <fullName evidence="2">Uncharacterized protein</fullName>
    </submittedName>
</protein>
<dbReference type="AlphaFoldDB" id="A0A016VMV8"/>
<evidence type="ECO:0000313" key="3">
    <source>
        <dbReference type="Proteomes" id="UP000024635"/>
    </source>
</evidence>
<sequence length="78" mass="8571">MSILYNYAADGSQQLYTEGPSVQVTSIQRSNTGAAATCESRVVERLYTQAEPSVSSVNQQEPRYLGRKDVSKSGKRQV</sequence>
<feature type="compositionally biased region" description="Polar residues" evidence="1">
    <location>
        <begin position="51"/>
        <end position="61"/>
    </location>
</feature>
<reference evidence="3" key="1">
    <citation type="journal article" date="2015" name="Nat. Genet.">
        <title>The genome and transcriptome of the zoonotic hookworm Ancylostoma ceylanicum identify infection-specific gene families.</title>
        <authorList>
            <person name="Schwarz E.M."/>
            <person name="Hu Y."/>
            <person name="Antoshechkin I."/>
            <person name="Miller M.M."/>
            <person name="Sternberg P.W."/>
            <person name="Aroian R.V."/>
        </authorList>
    </citation>
    <scope>NUCLEOTIDE SEQUENCE</scope>
    <source>
        <strain evidence="3">HY135</strain>
    </source>
</reference>
<dbReference type="Proteomes" id="UP000024635">
    <property type="component" value="Unassembled WGS sequence"/>
</dbReference>
<accession>A0A016VMV8</accession>
<comment type="caution">
    <text evidence="2">The sequence shown here is derived from an EMBL/GenBank/DDBJ whole genome shotgun (WGS) entry which is preliminary data.</text>
</comment>
<evidence type="ECO:0000313" key="2">
    <source>
        <dbReference type="EMBL" id="EYC28636.1"/>
    </source>
</evidence>
<proteinExistence type="predicted"/>
<evidence type="ECO:0000256" key="1">
    <source>
        <dbReference type="SAM" id="MobiDB-lite"/>
    </source>
</evidence>
<feature type="region of interest" description="Disordered" evidence="1">
    <location>
        <begin position="51"/>
        <end position="78"/>
    </location>
</feature>
<organism evidence="2 3">
    <name type="scientific">Ancylostoma ceylanicum</name>
    <dbReference type="NCBI Taxonomy" id="53326"/>
    <lineage>
        <taxon>Eukaryota</taxon>
        <taxon>Metazoa</taxon>
        <taxon>Ecdysozoa</taxon>
        <taxon>Nematoda</taxon>
        <taxon>Chromadorea</taxon>
        <taxon>Rhabditida</taxon>
        <taxon>Rhabditina</taxon>
        <taxon>Rhabditomorpha</taxon>
        <taxon>Strongyloidea</taxon>
        <taxon>Ancylostomatidae</taxon>
        <taxon>Ancylostomatinae</taxon>
        <taxon>Ancylostoma</taxon>
    </lineage>
</organism>
<gene>
    <name evidence="2" type="primary">Acey_s0007.g3329</name>
    <name evidence="2" type="ORF">Y032_0007g3329</name>
</gene>
<dbReference type="EMBL" id="JARK01001343">
    <property type="protein sequence ID" value="EYC28636.1"/>
    <property type="molecule type" value="Genomic_DNA"/>
</dbReference>